<dbReference type="InterPro" id="IPR001851">
    <property type="entry name" value="ABC_transp_permease"/>
</dbReference>
<dbReference type="SMART" id="SM00382">
    <property type="entry name" value="AAA"/>
    <property type="match status" value="1"/>
</dbReference>
<dbReference type="Pfam" id="PF12399">
    <property type="entry name" value="BCA_ABC_TP_C"/>
    <property type="match status" value="1"/>
</dbReference>
<feature type="transmembrane region" description="Helical" evidence="10">
    <location>
        <begin position="84"/>
        <end position="103"/>
    </location>
</feature>
<evidence type="ECO:0000256" key="6">
    <source>
        <dbReference type="ARBA" id="ARBA00022840"/>
    </source>
</evidence>
<dbReference type="PANTHER" id="PTHR45772:SF2">
    <property type="entry name" value="ABC TRANSPORTER ATP-BINDING PROTEIN"/>
    <property type="match status" value="1"/>
</dbReference>
<feature type="domain" description="ABC transporter" evidence="11">
    <location>
        <begin position="342"/>
        <end position="587"/>
    </location>
</feature>
<dbReference type="GO" id="GO:0015658">
    <property type="term" value="F:branched-chain amino acid transmembrane transporter activity"/>
    <property type="evidence" value="ECO:0007669"/>
    <property type="project" value="InterPro"/>
</dbReference>
<dbReference type="InterPro" id="IPR003439">
    <property type="entry name" value="ABC_transporter-like_ATP-bd"/>
</dbReference>
<dbReference type="FunFam" id="3.40.50.300:FF:000421">
    <property type="entry name" value="Branched-chain amino acid ABC transporter ATP-binding protein"/>
    <property type="match status" value="1"/>
</dbReference>
<evidence type="ECO:0000256" key="8">
    <source>
        <dbReference type="ARBA" id="ARBA00023136"/>
    </source>
</evidence>
<dbReference type="GeneID" id="301820344"/>
<dbReference type="GO" id="GO:0005886">
    <property type="term" value="C:plasma membrane"/>
    <property type="evidence" value="ECO:0007669"/>
    <property type="project" value="UniProtKB-SubCell"/>
</dbReference>
<dbReference type="InterPro" id="IPR027417">
    <property type="entry name" value="P-loop_NTPase"/>
</dbReference>
<evidence type="ECO:0000256" key="2">
    <source>
        <dbReference type="ARBA" id="ARBA00022448"/>
    </source>
</evidence>
<dbReference type="InterPro" id="IPR032823">
    <property type="entry name" value="BCA_ABC_TP_C"/>
</dbReference>
<proteinExistence type="predicted"/>
<dbReference type="InterPro" id="IPR043428">
    <property type="entry name" value="LivM-like"/>
</dbReference>
<keyword evidence="2" id="KW-0813">Transport</keyword>
<feature type="transmembrane region" description="Helical" evidence="10">
    <location>
        <begin position="205"/>
        <end position="223"/>
    </location>
</feature>
<dbReference type="eggNOG" id="COG0411">
    <property type="taxonomic scope" value="Bacteria"/>
</dbReference>
<evidence type="ECO:0000313" key="12">
    <source>
        <dbReference type="EMBL" id="BAM92627.1"/>
    </source>
</evidence>
<keyword evidence="6 12" id="KW-0067">ATP-binding</keyword>
<dbReference type="AlphaFoldDB" id="M4ZFK4"/>
<evidence type="ECO:0000313" key="13">
    <source>
        <dbReference type="Proteomes" id="UP000011841"/>
    </source>
</evidence>
<evidence type="ECO:0000259" key="11">
    <source>
        <dbReference type="PROSITE" id="PS50893"/>
    </source>
</evidence>
<evidence type="ECO:0000256" key="1">
    <source>
        <dbReference type="ARBA" id="ARBA00004651"/>
    </source>
</evidence>
<dbReference type="HOGENOM" id="CLU_006313_3_2_5"/>
<dbReference type="RefSeq" id="WP_015669705.1">
    <property type="nucleotide sequence ID" value="NC_020453.1"/>
</dbReference>
<dbReference type="SUPFAM" id="SSF52540">
    <property type="entry name" value="P-loop containing nucleoside triphosphate hydrolases"/>
    <property type="match status" value="1"/>
</dbReference>
<feature type="transmembrane region" description="Helical" evidence="10">
    <location>
        <begin position="7"/>
        <end position="28"/>
    </location>
</feature>
<dbReference type="InterPro" id="IPR003593">
    <property type="entry name" value="AAA+_ATPase"/>
</dbReference>
<sequence>MRERWPLIIFAVIVAAIPFIPGVPPFWIVLLDNIGLSALVAMGLVLLTGVGGLTSFGQAAFVGFGAYTTAVLSANYGISPWLTLPLSLLVSGLAAVLLGLVTVRLSGHYLPLGTLAWGLGLFYLFSKLAFLGRNDGISGIPPLSIGSLRMLDPGTIYFAIWAAVLISALLTMNLLDSRTGRAIRALRRGHIAAEAFGVYSPRAKLLVFIYAAVLAGLSGWLYAHFTRAVNPTPFGAQAGIEYLFVAVVGGAGYVWGGVLGAAIVVILKEVLQSYLPLLLHGEGQLETIVFGILLVTLLQLAPTGLWPWLTARLPFKPIAKKPDTTIKLPARMRAASTPGVLLQVDNARKQFGGVVAVNNVSFDVQAREIVALIGPNGAGKSTTFNLITGVLPPTSGNISVLGKAVGNAPPQDVVKLGISRTFQHVKLVPDMTVLENVAIGAHLRGHSGAISSMFRLDRGDEAKLLAEAARQIERVGLGDQMHQLAGSLSLGQQRIVEIARALCVDPMLLLLDEPAAGLRHMEKQRLGALLRDLRAGGMSVLLVEHDMGFVMDLADRIVVLDFGTKIAEGTPAAIKTNPEVIKAYLGADA</sequence>
<feature type="transmembrane region" description="Helical" evidence="10">
    <location>
        <begin position="34"/>
        <end position="53"/>
    </location>
</feature>
<dbReference type="CDD" id="cd03219">
    <property type="entry name" value="ABC_Mj1267_LivG_branched"/>
    <property type="match status" value="1"/>
</dbReference>
<feature type="transmembrane region" description="Helical" evidence="10">
    <location>
        <begin position="115"/>
        <end position="134"/>
    </location>
</feature>
<dbReference type="eggNOG" id="COG4177">
    <property type="taxonomic scope" value="Bacteria"/>
</dbReference>
<evidence type="ECO:0000256" key="10">
    <source>
        <dbReference type="SAM" id="Phobius"/>
    </source>
</evidence>
<accession>M4ZFK4</accession>
<keyword evidence="13" id="KW-1185">Reference proteome</keyword>
<dbReference type="InterPro" id="IPR051120">
    <property type="entry name" value="ABC_AA/LPS_Transport"/>
</dbReference>
<dbReference type="KEGG" id="aol:S58_66600"/>
<feature type="transmembrane region" description="Helical" evidence="10">
    <location>
        <begin position="288"/>
        <end position="309"/>
    </location>
</feature>
<dbReference type="Pfam" id="PF02653">
    <property type="entry name" value="BPD_transp_2"/>
    <property type="match status" value="1"/>
</dbReference>
<evidence type="ECO:0000256" key="7">
    <source>
        <dbReference type="ARBA" id="ARBA00022989"/>
    </source>
</evidence>
<dbReference type="PATRIC" id="fig|1245469.3.peg.6804"/>
<name>M4ZFK4_9BRAD</name>
<keyword evidence="5" id="KW-0547">Nucleotide-binding</keyword>
<protein>
    <submittedName>
        <fullName evidence="12">ABC transporter permease/ATP-binding protein</fullName>
    </submittedName>
</protein>
<evidence type="ECO:0000256" key="4">
    <source>
        <dbReference type="ARBA" id="ARBA00022692"/>
    </source>
</evidence>
<dbReference type="Pfam" id="PF00005">
    <property type="entry name" value="ABC_tran"/>
    <property type="match status" value="1"/>
</dbReference>
<keyword evidence="3" id="KW-1003">Cell membrane</keyword>
<organism evidence="12 13">
    <name type="scientific">Bradyrhizobium oligotrophicum S58</name>
    <dbReference type="NCBI Taxonomy" id="1245469"/>
    <lineage>
        <taxon>Bacteria</taxon>
        <taxon>Pseudomonadati</taxon>
        <taxon>Pseudomonadota</taxon>
        <taxon>Alphaproteobacteria</taxon>
        <taxon>Hyphomicrobiales</taxon>
        <taxon>Nitrobacteraceae</taxon>
        <taxon>Bradyrhizobium</taxon>
    </lineage>
</organism>
<gene>
    <name evidence="12" type="ORF">S58_66600</name>
</gene>
<evidence type="ECO:0000256" key="9">
    <source>
        <dbReference type="ARBA" id="ARBA00024722"/>
    </source>
</evidence>
<dbReference type="GO" id="GO:0005524">
    <property type="term" value="F:ATP binding"/>
    <property type="evidence" value="ECO:0007669"/>
    <property type="project" value="UniProtKB-KW"/>
</dbReference>
<evidence type="ECO:0000256" key="5">
    <source>
        <dbReference type="ARBA" id="ARBA00022741"/>
    </source>
</evidence>
<keyword evidence="4 10" id="KW-0812">Transmembrane</keyword>
<feature type="transmembrane region" description="Helical" evidence="10">
    <location>
        <begin position="60"/>
        <end position="78"/>
    </location>
</feature>
<comment type="function">
    <text evidence="9">Involved in beta-(1--&gt;2)glucan export. Transmembrane domains (TMD) form a pore in the inner membrane and the ATP-binding domain (NBD) is responsible for energy generation.</text>
</comment>
<keyword evidence="7 10" id="KW-1133">Transmembrane helix</keyword>
<dbReference type="Gene3D" id="3.40.50.300">
    <property type="entry name" value="P-loop containing nucleotide triphosphate hydrolases"/>
    <property type="match status" value="1"/>
</dbReference>
<dbReference type="OrthoDB" id="9805029at2"/>
<dbReference type="CDD" id="cd06581">
    <property type="entry name" value="TM_PBP1_LivM_like"/>
    <property type="match status" value="1"/>
</dbReference>
<keyword evidence="8 10" id="KW-0472">Membrane</keyword>
<evidence type="ECO:0000256" key="3">
    <source>
        <dbReference type="ARBA" id="ARBA00022475"/>
    </source>
</evidence>
<feature type="transmembrane region" description="Helical" evidence="10">
    <location>
        <begin position="154"/>
        <end position="175"/>
    </location>
</feature>
<dbReference type="STRING" id="1245469.S58_66600"/>
<reference evidence="12 13" key="1">
    <citation type="journal article" date="2013" name="Appl. Environ. Microbiol.">
        <title>Genome analysis suggests that the soil oligotrophic bacterium Agromonas oligotrophica (Bradyrhizobium oligotrophicum) is a nitrogen-fixing symbiont of Aeschynomene indica.</title>
        <authorList>
            <person name="Okubo T."/>
            <person name="Fukushima S."/>
            <person name="Itakura M."/>
            <person name="Oshima K."/>
            <person name="Longtonglang A."/>
            <person name="Teaumroong N."/>
            <person name="Mitsui H."/>
            <person name="Hattori M."/>
            <person name="Hattori R."/>
            <person name="Hattori T."/>
            <person name="Minamisawa K."/>
        </authorList>
    </citation>
    <scope>NUCLEOTIDE SEQUENCE [LARGE SCALE GENOMIC DNA]</scope>
    <source>
        <strain evidence="12 13">S58</strain>
    </source>
</reference>
<dbReference type="PANTHER" id="PTHR45772">
    <property type="entry name" value="CONSERVED COMPONENT OF ABC TRANSPORTER FOR NATURAL AMINO ACIDS-RELATED"/>
    <property type="match status" value="1"/>
</dbReference>
<dbReference type="Proteomes" id="UP000011841">
    <property type="component" value="Chromosome"/>
</dbReference>
<dbReference type="EMBL" id="AP012603">
    <property type="protein sequence ID" value="BAM92627.1"/>
    <property type="molecule type" value="Genomic_DNA"/>
</dbReference>
<feature type="transmembrane region" description="Helical" evidence="10">
    <location>
        <begin position="243"/>
        <end position="267"/>
    </location>
</feature>
<dbReference type="PROSITE" id="PS50893">
    <property type="entry name" value="ABC_TRANSPORTER_2"/>
    <property type="match status" value="1"/>
</dbReference>
<dbReference type="GO" id="GO:0016887">
    <property type="term" value="F:ATP hydrolysis activity"/>
    <property type="evidence" value="ECO:0007669"/>
    <property type="project" value="InterPro"/>
</dbReference>
<comment type="subcellular location">
    <subcellularLocation>
        <location evidence="1">Cell membrane</location>
        <topology evidence="1">Multi-pass membrane protein</topology>
    </subcellularLocation>
</comment>